<dbReference type="RefSeq" id="WP_078320045.1">
    <property type="nucleotide sequence ID" value="NZ_FXTS01000006.1"/>
</dbReference>
<keyword evidence="18 19" id="KW-0472">Membrane</keyword>
<feature type="binding site" description="covalent" evidence="21">
    <location>
        <position position="141"/>
    </location>
    <ligand>
        <name>heme c</name>
        <dbReference type="ChEBI" id="CHEBI:61717"/>
        <label>1</label>
    </ligand>
</feature>
<keyword evidence="7 19" id="KW-0349">Heme</keyword>
<comment type="cofactor">
    <cofactor evidence="19 21">
        <name>heme c</name>
        <dbReference type="ChEBI" id="CHEBI:61717"/>
    </cofactor>
    <text evidence="19 21">Binds 2 heme C groups per subunit.</text>
</comment>
<evidence type="ECO:0000256" key="2">
    <source>
        <dbReference type="ARBA" id="ARBA00004673"/>
    </source>
</evidence>
<evidence type="ECO:0000259" key="23">
    <source>
        <dbReference type="PROSITE" id="PS51007"/>
    </source>
</evidence>
<dbReference type="STRING" id="966.BTA35_0211870"/>
<keyword evidence="16 19" id="KW-0408">Iron</keyword>
<keyword evidence="11" id="KW-0677">Repeat</keyword>
<evidence type="ECO:0000256" key="9">
    <source>
        <dbReference type="ARBA" id="ARBA00022692"/>
    </source>
</evidence>
<evidence type="ECO:0000256" key="17">
    <source>
        <dbReference type="ARBA" id="ARBA00023065"/>
    </source>
</evidence>
<feature type="binding site" description="axial binding residue" evidence="20">
    <location>
        <position position="273"/>
    </location>
    <ligand>
        <name>heme c</name>
        <dbReference type="ChEBI" id="CHEBI:61717"/>
        <label>1</label>
    </ligand>
    <ligandPart>
        <name>Fe</name>
        <dbReference type="ChEBI" id="CHEBI:18248"/>
    </ligandPart>
</feature>
<dbReference type="PANTHER" id="PTHR33751">
    <property type="entry name" value="CBB3-TYPE CYTOCHROME C OXIDASE SUBUNIT FIXP"/>
    <property type="match status" value="1"/>
</dbReference>
<dbReference type="InterPro" id="IPR050597">
    <property type="entry name" value="Cytochrome_c_Oxidase_Subunit"/>
</dbReference>
<feature type="transmembrane region" description="Helical" evidence="22">
    <location>
        <begin position="57"/>
        <end position="76"/>
    </location>
</feature>
<sequence>MTSFWSAWIIVITLGVIAGCWWVLFANRVASPKSGDVKTMGHSFDGIEEYDNPMPRWWFIMFIATIIFSLVYLALYPGLGTFKGFLGWTQVNQWEAEVKYADENYAPIFEQYASIPVADLAMDEEAMKVGQRLYANNCALCHGSDGRGAYGFPNLTDTDWLYGGTPDAIKHTIVNGRNGQMPAWGEVLGDEGVTQMTQYVLSLSGQETDSAAAQAGSATYTAMCVACHGADGKGNQMLGAPNLTDNTWLYLNPEWGVAKSVEQSIRLGRNGHMPAQAKYIGEDKVHLVAAYVYSLSQGK</sequence>
<dbReference type="SUPFAM" id="SSF46626">
    <property type="entry name" value="Cytochrome c"/>
    <property type="match status" value="2"/>
</dbReference>
<dbReference type="GO" id="GO:1902600">
    <property type="term" value="P:proton transmembrane transport"/>
    <property type="evidence" value="ECO:0007669"/>
    <property type="project" value="UniProtKB-KW"/>
</dbReference>
<evidence type="ECO:0000256" key="11">
    <source>
        <dbReference type="ARBA" id="ARBA00022737"/>
    </source>
</evidence>
<dbReference type="GO" id="GO:0009055">
    <property type="term" value="F:electron transfer activity"/>
    <property type="evidence" value="ECO:0007669"/>
    <property type="project" value="InterPro"/>
</dbReference>
<comment type="subcellular location">
    <subcellularLocation>
        <location evidence="1 19">Cell inner membrane</location>
    </subcellularLocation>
</comment>
<keyword evidence="25" id="KW-1185">Reference proteome</keyword>
<keyword evidence="6 19" id="KW-0997">Cell inner membrane</keyword>
<evidence type="ECO:0000256" key="13">
    <source>
        <dbReference type="ARBA" id="ARBA00022982"/>
    </source>
</evidence>
<evidence type="ECO:0000256" key="7">
    <source>
        <dbReference type="ARBA" id="ARBA00022617"/>
    </source>
</evidence>
<dbReference type="Gene3D" id="1.10.760.10">
    <property type="entry name" value="Cytochrome c-like domain"/>
    <property type="match status" value="2"/>
</dbReference>
<dbReference type="GO" id="GO:0016491">
    <property type="term" value="F:oxidoreductase activity"/>
    <property type="evidence" value="ECO:0007669"/>
    <property type="project" value="UniProtKB-KW"/>
</dbReference>
<dbReference type="EMBL" id="MTSD02000005">
    <property type="protein sequence ID" value="OOV86597.1"/>
    <property type="molecule type" value="Genomic_DNA"/>
</dbReference>
<keyword evidence="4 19" id="KW-0813">Transport</keyword>
<comment type="caution">
    <text evidence="24">The sequence shown here is derived from an EMBL/GenBank/DDBJ whole genome shotgun (WGS) entry which is preliminary data.</text>
</comment>
<evidence type="ECO:0000256" key="20">
    <source>
        <dbReference type="PIRSR" id="PIRSR000006-1"/>
    </source>
</evidence>
<feature type="binding site" description="covalent" evidence="21">
    <location>
        <position position="227"/>
    </location>
    <ligand>
        <name>heme c</name>
        <dbReference type="ChEBI" id="CHEBI:61717"/>
        <label>2</label>
    </ligand>
</feature>
<dbReference type="InterPro" id="IPR008168">
    <property type="entry name" value="Cyt_C_IC"/>
</dbReference>
<keyword evidence="9 22" id="KW-0812">Transmembrane</keyword>
<evidence type="ECO:0000256" key="16">
    <source>
        <dbReference type="ARBA" id="ARBA00023004"/>
    </source>
</evidence>
<organism evidence="24 25">
    <name type="scientific">Oceanospirillum linum</name>
    <dbReference type="NCBI Taxonomy" id="966"/>
    <lineage>
        <taxon>Bacteria</taxon>
        <taxon>Pseudomonadati</taxon>
        <taxon>Pseudomonadota</taxon>
        <taxon>Gammaproteobacteria</taxon>
        <taxon>Oceanospirillales</taxon>
        <taxon>Oceanospirillaceae</taxon>
        <taxon>Oceanospirillum</taxon>
    </lineage>
</organism>
<dbReference type="InterPro" id="IPR032858">
    <property type="entry name" value="CcoP_N"/>
</dbReference>
<dbReference type="InterPro" id="IPR038414">
    <property type="entry name" value="CcoP_N_sf"/>
</dbReference>
<evidence type="ECO:0000256" key="5">
    <source>
        <dbReference type="ARBA" id="ARBA00022475"/>
    </source>
</evidence>
<name>A0A1T1HA47_OCELI</name>
<feature type="binding site" description="axial binding residue" evidence="20">
    <location>
        <position position="228"/>
    </location>
    <ligand>
        <name>heme c</name>
        <dbReference type="ChEBI" id="CHEBI:61717"/>
        <label>2</label>
    </ligand>
    <ligandPart>
        <name>Fe</name>
        <dbReference type="ChEBI" id="CHEBI:18248"/>
    </ligandPart>
</feature>
<proteinExistence type="inferred from homology"/>
<evidence type="ECO:0000256" key="6">
    <source>
        <dbReference type="ARBA" id="ARBA00022519"/>
    </source>
</evidence>
<dbReference type="InterPro" id="IPR009056">
    <property type="entry name" value="Cyt_c-like_dom"/>
</dbReference>
<feature type="binding site" description="axial binding residue" evidence="20">
    <location>
        <position position="142"/>
    </location>
    <ligand>
        <name>heme c</name>
        <dbReference type="ChEBI" id="CHEBI:61717"/>
        <label>1</label>
    </ligand>
    <ligandPart>
        <name>Fe</name>
        <dbReference type="ChEBI" id="CHEBI:18248"/>
    </ligandPart>
</feature>
<evidence type="ECO:0000313" key="25">
    <source>
        <dbReference type="Proteomes" id="UP000190064"/>
    </source>
</evidence>
<comment type="pathway">
    <text evidence="2 19">Energy metabolism; oxidative phosphorylation.</text>
</comment>
<keyword evidence="15 19" id="KW-0560">Oxidoreductase</keyword>
<comment type="function">
    <text evidence="19">C-type cytochrome. Part of the cbb3-type cytochrome c oxidase complex.</text>
</comment>
<feature type="domain" description="Cytochrome c" evidence="23">
    <location>
        <begin position="125"/>
        <end position="204"/>
    </location>
</feature>
<dbReference type="GO" id="GO:0005506">
    <property type="term" value="F:iron ion binding"/>
    <property type="evidence" value="ECO:0007669"/>
    <property type="project" value="InterPro"/>
</dbReference>
<dbReference type="InterPro" id="IPR036909">
    <property type="entry name" value="Cyt_c-like_dom_sf"/>
</dbReference>
<evidence type="ECO:0000256" key="8">
    <source>
        <dbReference type="ARBA" id="ARBA00022660"/>
    </source>
</evidence>
<keyword evidence="14 22" id="KW-1133">Transmembrane helix</keyword>
<feature type="binding site" description="axial binding residue" evidence="20">
    <location>
        <position position="181"/>
    </location>
    <ligand>
        <name>heme c</name>
        <dbReference type="ChEBI" id="CHEBI:61717"/>
        <label>2</label>
    </ligand>
    <ligandPart>
        <name>Fe</name>
        <dbReference type="ChEBI" id="CHEBI:18248"/>
    </ligandPart>
</feature>
<dbReference type="Proteomes" id="UP000190064">
    <property type="component" value="Unassembled WGS sequence"/>
</dbReference>
<feature type="transmembrane region" description="Helical" evidence="22">
    <location>
        <begin position="7"/>
        <end position="25"/>
    </location>
</feature>
<keyword evidence="8 19" id="KW-0679">Respiratory chain</keyword>
<accession>A0A1T1HA47</accession>
<evidence type="ECO:0000256" key="1">
    <source>
        <dbReference type="ARBA" id="ARBA00004533"/>
    </source>
</evidence>
<protein>
    <recommendedName>
        <fullName evidence="19">Cbb3-type cytochrome c oxidase subunit</fullName>
    </recommendedName>
</protein>
<dbReference type="GO" id="GO:0006119">
    <property type="term" value="P:oxidative phosphorylation"/>
    <property type="evidence" value="ECO:0007669"/>
    <property type="project" value="UniProtKB-UniPathway"/>
</dbReference>
<evidence type="ECO:0000256" key="3">
    <source>
        <dbReference type="ARBA" id="ARBA00006113"/>
    </source>
</evidence>
<feature type="binding site" description="covalent" evidence="21">
    <location>
        <position position="224"/>
    </location>
    <ligand>
        <name>heme c</name>
        <dbReference type="ChEBI" id="CHEBI:61717"/>
        <label>2</label>
    </ligand>
</feature>
<dbReference type="Gene3D" id="6.10.280.130">
    <property type="match status" value="1"/>
</dbReference>
<evidence type="ECO:0000256" key="19">
    <source>
        <dbReference type="PIRNR" id="PIRNR000006"/>
    </source>
</evidence>
<dbReference type="AlphaFoldDB" id="A0A1T1HA47"/>
<evidence type="ECO:0000256" key="4">
    <source>
        <dbReference type="ARBA" id="ARBA00022448"/>
    </source>
</evidence>
<keyword evidence="10 19" id="KW-0479">Metal-binding</keyword>
<feature type="domain" description="Cytochrome c" evidence="23">
    <location>
        <begin position="211"/>
        <end position="296"/>
    </location>
</feature>
<dbReference type="InterPro" id="IPR004678">
    <property type="entry name" value="Cyt_c_oxidase_cbb3_su3"/>
</dbReference>
<dbReference type="NCBIfam" id="TIGR00782">
    <property type="entry name" value="ccoP"/>
    <property type="match status" value="1"/>
</dbReference>
<keyword evidence="17 19" id="KW-0406">Ion transport</keyword>
<evidence type="ECO:0000313" key="24">
    <source>
        <dbReference type="EMBL" id="OOV86597.1"/>
    </source>
</evidence>
<evidence type="ECO:0000256" key="22">
    <source>
        <dbReference type="SAM" id="Phobius"/>
    </source>
</evidence>
<dbReference type="GO" id="GO:0005886">
    <property type="term" value="C:plasma membrane"/>
    <property type="evidence" value="ECO:0007669"/>
    <property type="project" value="UniProtKB-SubCell"/>
</dbReference>
<dbReference type="Pfam" id="PF14715">
    <property type="entry name" value="FixP_N"/>
    <property type="match status" value="1"/>
</dbReference>
<evidence type="ECO:0000256" key="15">
    <source>
        <dbReference type="ARBA" id="ARBA00023002"/>
    </source>
</evidence>
<evidence type="ECO:0000256" key="10">
    <source>
        <dbReference type="ARBA" id="ARBA00022723"/>
    </source>
</evidence>
<comment type="similarity">
    <text evidence="3 19">Belongs to the CcoP / FixP family.</text>
</comment>
<dbReference type="PRINTS" id="PR00605">
    <property type="entry name" value="CYTCHROMECIC"/>
</dbReference>
<gene>
    <name evidence="24" type="ORF">BTA35_0211870</name>
</gene>
<dbReference type="UniPathway" id="UPA00705"/>
<evidence type="ECO:0000256" key="14">
    <source>
        <dbReference type="ARBA" id="ARBA00022989"/>
    </source>
</evidence>
<dbReference type="PIRSF" id="PIRSF000006">
    <property type="entry name" value="Cbb3-Cox_fixP"/>
    <property type="match status" value="1"/>
</dbReference>
<keyword evidence="13 19" id="KW-0249">Electron transport</keyword>
<keyword evidence="5 19" id="KW-1003">Cell membrane</keyword>
<feature type="binding site" description="covalent" evidence="21">
    <location>
        <position position="138"/>
    </location>
    <ligand>
        <name>heme c</name>
        <dbReference type="ChEBI" id="CHEBI:61717"/>
        <label>1</label>
    </ligand>
</feature>
<dbReference type="Pfam" id="PF13442">
    <property type="entry name" value="Cytochrome_CBB3"/>
    <property type="match status" value="2"/>
</dbReference>
<comment type="subunit">
    <text evidence="19">Component of the cbb3-type cytochrome c oxidase.</text>
</comment>
<dbReference type="PANTHER" id="PTHR33751:SF1">
    <property type="entry name" value="CBB3-TYPE CYTOCHROME C OXIDASE SUBUNIT FIXP"/>
    <property type="match status" value="1"/>
</dbReference>
<evidence type="ECO:0000256" key="18">
    <source>
        <dbReference type="ARBA" id="ARBA00023136"/>
    </source>
</evidence>
<dbReference type="PROSITE" id="PS51007">
    <property type="entry name" value="CYTC"/>
    <property type="match status" value="2"/>
</dbReference>
<reference evidence="24" key="1">
    <citation type="submission" date="2017-02" db="EMBL/GenBank/DDBJ databases">
        <title>Draft Genome Sequence of the Salt Water Bacterium Oceanospirillum linum ATCC 11336.</title>
        <authorList>
            <person name="Trachtenberg A.M."/>
            <person name="Carney J.G."/>
            <person name="Linnane J.D."/>
            <person name="Rheaume B.A."/>
            <person name="Pitts N.L."/>
            <person name="Mykles D.L."/>
            <person name="Maclea K.S."/>
        </authorList>
    </citation>
    <scope>NUCLEOTIDE SEQUENCE [LARGE SCALE GENOMIC DNA]</scope>
    <source>
        <strain evidence="24">ATCC 11336</strain>
    </source>
</reference>
<evidence type="ECO:0000256" key="12">
    <source>
        <dbReference type="ARBA" id="ARBA00022781"/>
    </source>
</evidence>
<evidence type="ECO:0000256" key="21">
    <source>
        <dbReference type="PIRSR" id="PIRSR000006-2"/>
    </source>
</evidence>
<dbReference type="GO" id="GO:0020037">
    <property type="term" value="F:heme binding"/>
    <property type="evidence" value="ECO:0007669"/>
    <property type="project" value="InterPro"/>
</dbReference>
<keyword evidence="12 19" id="KW-0375">Hydrogen ion transport</keyword>